<accession>A0A9W9AGY9</accession>
<comment type="caution">
    <text evidence="2">The sequence shown here is derived from an EMBL/GenBank/DDBJ whole genome shotgun (WGS) entry which is preliminary data.</text>
</comment>
<dbReference type="Gene3D" id="2.60.120.260">
    <property type="entry name" value="Galactose-binding domain-like"/>
    <property type="match status" value="1"/>
</dbReference>
<evidence type="ECO:0000256" key="1">
    <source>
        <dbReference type="SAM" id="MobiDB-lite"/>
    </source>
</evidence>
<dbReference type="Proteomes" id="UP001150266">
    <property type="component" value="Unassembled WGS sequence"/>
</dbReference>
<dbReference type="AlphaFoldDB" id="A0A9W9AGY9"/>
<dbReference type="OrthoDB" id="2756615at2759"/>
<evidence type="ECO:0000313" key="3">
    <source>
        <dbReference type="Proteomes" id="UP001150266"/>
    </source>
</evidence>
<evidence type="ECO:0000313" key="2">
    <source>
        <dbReference type="EMBL" id="KAJ4482594.1"/>
    </source>
</evidence>
<protein>
    <submittedName>
        <fullName evidence="2">Uncharacterized protein</fullName>
    </submittedName>
</protein>
<gene>
    <name evidence="2" type="ORF">J3R30DRAFT_3700142</name>
</gene>
<keyword evidence="3" id="KW-1185">Reference proteome</keyword>
<organism evidence="2 3">
    <name type="scientific">Lentinula aciculospora</name>
    <dbReference type="NCBI Taxonomy" id="153920"/>
    <lineage>
        <taxon>Eukaryota</taxon>
        <taxon>Fungi</taxon>
        <taxon>Dikarya</taxon>
        <taxon>Basidiomycota</taxon>
        <taxon>Agaricomycotina</taxon>
        <taxon>Agaricomycetes</taxon>
        <taxon>Agaricomycetidae</taxon>
        <taxon>Agaricales</taxon>
        <taxon>Marasmiineae</taxon>
        <taxon>Omphalotaceae</taxon>
        <taxon>Lentinula</taxon>
    </lineage>
</organism>
<feature type="compositionally biased region" description="Low complexity" evidence="1">
    <location>
        <begin position="256"/>
        <end position="275"/>
    </location>
</feature>
<proteinExistence type="predicted"/>
<name>A0A9W9AGY9_9AGAR</name>
<dbReference type="EMBL" id="JAOTPV010000005">
    <property type="protein sequence ID" value="KAJ4482594.1"/>
    <property type="molecule type" value="Genomic_DNA"/>
</dbReference>
<reference evidence="2" key="1">
    <citation type="submission" date="2022-08" db="EMBL/GenBank/DDBJ databases">
        <title>A Global Phylogenomic Analysis of the Shiitake Genus Lentinula.</title>
        <authorList>
            <consortium name="DOE Joint Genome Institute"/>
            <person name="Sierra-Patev S."/>
            <person name="Min B."/>
            <person name="Naranjo-Ortiz M."/>
            <person name="Looney B."/>
            <person name="Konkel Z."/>
            <person name="Slot J.C."/>
            <person name="Sakamoto Y."/>
            <person name="Steenwyk J.L."/>
            <person name="Rokas A."/>
            <person name="Carro J."/>
            <person name="Camarero S."/>
            <person name="Ferreira P."/>
            <person name="Molpeceres G."/>
            <person name="Ruiz-Duenas F.J."/>
            <person name="Serrano A."/>
            <person name="Henrissat B."/>
            <person name="Drula E."/>
            <person name="Hughes K.W."/>
            <person name="Mata J.L."/>
            <person name="Ishikawa N.K."/>
            <person name="Vargas-Isla R."/>
            <person name="Ushijima S."/>
            <person name="Smith C.A."/>
            <person name="Ahrendt S."/>
            <person name="Andreopoulos W."/>
            <person name="He G."/>
            <person name="Labutti K."/>
            <person name="Lipzen A."/>
            <person name="Ng V."/>
            <person name="Riley R."/>
            <person name="Sandor L."/>
            <person name="Barry K."/>
            <person name="Martinez A.T."/>
            <person name="Xiao Y."/>
            <person name="Gibbons J.G."/>
            <person name="Terashima K."/>
            <person name="Grigoriev I.V."/>
            <person name="Hibbett D.S."/>
        </authorList>
    </citation>
    <scope>NUCLEOTIDE SEQUENCE</scope>
    <source>
        <strain evidence="2">JLM2183</strain>
    </source>
</reference>
<feature type="region of interest" description="Disordered" evidence="1">
    <location>
        <begin position="256"/>
        <end position="284"/>
    </location>
</feature>
<sequence>MNSSFSVGSWGTAGVGGGSWLGNTSTYIGSPGGDIVVSFQGTSISFTGNTPSSTNPPTWFLVGIDPDAPHFPMLEHRFIPNGIKHQLLLMGLSVTTPLSGTTIIVDDQSSEIVYMGNGWMTSDAELNIGGGWINGPPLGNTTHRTSTVGDGLHFQFSGSTLSVYGVFEWTATGSMGIDFTLDGETTSSLLFVPTGTSTSHTETPHYLFFSSGILQAGNHTLFKNVTQSDGNQSLIFDYLTYKPSFTSLSSRPNFTASASSRTDGSSPPSPSTSNAVAVPLTHKV</sequence>